<sequence length="183" mass="19765">MAMFGMISSPYLSDHQVSAVYPTVESLKKVIEEVTERLFGLVVGGGAVLVNGGWDRGVVVRCGALGCCVATQRYMDAASSAESLRPRLTWIDAYWTKDATPDFQDHIVDVTGGGNAFLGGLSAGWKLTDGDPVEASYHATVSASYAIEQDGLPRLASNADGEETWNGDQPLERLRKLKARRRV</sequence>
<keyword evidence="2" id="KW-1185">Reference proteome</keyword>
<dbReference type="EMBL" id="JASBWS010000013">
    <property type="protein sequence ID" value="KAJ9113114.1"/>
    <property type="molecule type" value="Genomic_DNA"/>
</dbReference>
<accession>A0ACC2WPM5</accession>
<proteinExistence type="predicted"/>
<reference evidence="1" key="1">
    <citation type="submission" date="2023-04" db="EMBL/GenBank/DDBJ databases">
        <title>Draft Genome sequencing of Naganishia species isolated from polar environments using Oxford Nanopore Technology.</title>
        <authorList>
            <person name="Leo P."/>
            <person name="Venkateswaran K."/>
        </authorList>
    </citation>
    <scope>NUCLEOTIDE SEQUENCE</scope>
    <source>
        <strain evidence="1">MNA-CCFEE 5262</strain>
    </source>
</reference>
<dbReference type="Proteomes" id="UP001230649">
    <property type="component" value="Unassembled WGS sequence"/>
</dbReference>
<protein>
    <submittedName>
        <fullName evidence="1">Uncharacterized protein</fullName>
    </submittedName>
</protein>
<evidence type="ECO:0000313" key="1">
    <source>
        <dbReference type="EMBL" id="KAJ9113114.1"/>
    </source>
</evidence>
<name>A0ACC2WPM5_9TREE</name>
<organism evidence="1 2">
    <name type="scientific">Naganishia adeliensis</name>
    <dbReference type="NCBI Taxonomy" id="92952"/>
    <lineage>
        <taxon>Eukaryota</taxon>
        <taxon>Fungi</taxon>
        <taxon>Dikarya</taxon>
        <taxon>Basidiomycota</taxon>
        <taxon>Agaricomycotina</taxon>
        <taxon>Tremellomycetes</taxon>
        <taxon>Filobasidiales</taxon>
        <taxon>Filobasidiaceae</taxon>
        <taxon>Naganishia</taxon>
    </lineage>
</organism>
<evidence type="ECO:0000313" key="2">
    <source>
        <dbReference type="Proteomes" id="UP001230649"/>
    </source>
</evidence>
<comment type="caution">
    <text evidence="1">The sequence shown here is derived from an EMBL/GenBank/DDBJ whole genome shotgun (WGS) entry which is preliminary data.</text>
</comment>
<gene>
    <name evidence="1" type="ORF">QFC20_002002</name>
</gene>